<feature type="chain" id="PRO_5018242897" evidence="3">
    <location>
        <begin position="27"/>
        <end position="185"/>
    </location>
</feature>
<dbReference type="EMBL" id="REFR01000015">
    <property type="protein sequence ID" value="RMB01909.1"/>
    <property type="molecule type" value="Genomic_DNA"/>
</dbReference>
<proteinExistence type="predicted"/>
<dbReference type="RefSeq" id="WP_170163914.1">
    <property type="nucleotide sequence ID" value="NZ_REFR01000015.1"/>
</dbReference>
<reference evidence="5 6" key="1">
    <citation type="submission" date="2018-10" db="EMBL/GenBank/DDBJ databases">
        <title>Genomic Encyclopedia of Archaeal and Bacterial Type Strains, Phase II (KMG-II): from individual species to whole genera.</title>
        <authorList>
            <person name="Goeker M."/>
        </authorList>
    </citation>
    <scope>NUCLEOTIDE SEQUENCE [LARGE SCALE GENOMIC DNA]</scope>
    <source>
        <strain evidence="5 6">DSM 25217</strain>
    </source>
</reference>
<feature type="compositionally biased region" description="Basic and acidic residues" evidence="2">
    <location>
        <begin position="174"/>
        <end position="185"/>
    </location>
</feature>
<feature type="domain" description="Organic solvent tolerance-like N-terminal" evidence="4">
    <location>
        <begin position="40"/>
        <end position="148"/>
    </location>
</feature>
<organism evidence="5 6">
    <name type="scientific">Eilatimonas milleporae</name>
    <dbReference type="NCBI Taxonomy" id="911205"/>
    <lineage>
        <taxon>Bacteria</taxon>
        <taxon>Pseudomonadati</taxon>
        <taxon>Pseudomonadota</taxon>
        <taxon>Alphaproteobacteria</taxon>
        <taxon>Kordiimonadales</taxon>
        <taxon>Kordiimonadaceae</taxon>
        <taxon>Eilatimonas</taxon>
    </lineage>
</organism>
<name>A0A3M0C4A3_9PROT</name>
<dbReference type="Pfam" id="PF03968">
    <property type="entry name" value="LptD_N"/>
    <property type="match status" value="1"/>
</dbReference>
<dbReference type="GO" id="GO:0017089">
    <property type="term" value="F:glycolipid transfer activity"/>
    <property type="evidence" value="ECO:0007669"/>
    <property type="project" value="TreeGrafter"/>
</dbReference>
<dbReference type="InterPro" id="IPR005653">
    <property type="entry name" value="OstA-like_N"/>
</dbReference>
<evidence type="ECO:0000313" key="6">
    <source>
        <dbReference type="Proteomes" id="UP000271227"/>
    </source>
</evidence>
<keyword evidence="6" id="KW-1185">Reference proteome</keyword>
<evidence type="ECO:0000313" key="5">
    <source>
        <dbReference type="EMBL" id="RMB01909.1"/>
    </source>
</evidence>
<dbReference type="InParanoid" id="A0A3M0C4A3"/>
<feature type="signal peptide" evidence="3">
    <location>
        <begin position="1"/>
        <end position="26"/>
    </location>
</feature>
<dbReference type="FunCoup" id="A0A3M0C4A3">
    <property type="interactions" value="34"/>
</dbReference>
<dbReference type="GO" id="GO:0009279">
    <property type="term" value="C:cell outer membrane"/>
    <property type="evidence" value="ECO:0007669"/>
    <property type="project" value="TreeGrafter"/>
</dbReference>
<dbReference type="GO" id="GO:0030288">
    <property type="term" value="C:outer membrane-bounded periplasmic space"/>
    <property type="evidence" value="ECO:0007669"/>
    <property type="project" value="TreeGrafter"/>
</dbReference>
<feature type="region of interest" description="Disordered" evidence="2">
    <location>
        <begin position="166"/>
        <end position="185"/>
    </location>
</feature>
<comment type="caution">
    <text evidence="5">The sequence shown here is derived from an EMBL/GenBank/DDBJ whole genome shotgun (WGS) entry which is preliminary data.</text>
</comment>
<sequence length="185" mass="20219">MFRASLILASVLLCASVTGIAPPGHAQSVLKDHDTYQPIDITADRLELKQRESRADFTGNVRVIQGQLTMTAENLTVFYETVDGTSDPEIRRLDVTGGVRLASRTETVEGEWGVYDVDRRLVTIGGNVLMTQNDTTIRGDRLELDLVSGLTKLDSVEDAEEGRVRGRFGIPARTGEKDSTDGPGR</sequence>
<protein>
    <submittedName>
        <fullName evidence="5">Lipopolysaccharide export system protein LptA</fullName>
    </submittedName>
</protein>
<dbReference type="Proteomes" id="UP000271227">
    <property type="component" value="Unassembled WGS sequence"/>
</dbReference>
<dbReference type="InterPro" id="IPR052037">
    <property type="entry name" value="LPS_export_LptA"/>
</dbReference>
<dbReference type="AlphaFoldDB" id="A0A3M0C4A3"/>
<evidence type="ECO:0000259" key="4">
    <source>
        <dbReference type="Pfam" id="PF03968"/>
    </source>
</evidence>
<gene>
    <name evidence="5" type="ORF">BXY39_3417</name>
</gene>
<keyword evidence="1 3" id="KW-0732">Signal</keyword>
<evidence type="ECO:0000256" key="3">
    <source>
        <dbReference type="SAM" id="SignalP"/>
    </source>
</evidence>
<evidence type="ECO:0000256" key="1">
    <source>
        <dbReference type="ARBA" id="ARBA00022729"/>
    </source>
</evidence>
<dbReference type="GO" id="GO:0015920">
    <property type="term" value="P:lipopolysaccharide transport"/>
    <property type="evidence" value="ECO:0007669"/>
    <property type="project" value="TreeGrafter"/>
</dbReference>
<dbReference type="Gene3D" id="2.60.450.10">
    <property type="entry name" value="Lipopolysaccharide (LPS) transport protein A like domain"/>
    <property type="match status" value="1"/>
</dbReference>
<evidence type="ECO:0000256" key="2">
    <source>
        <dbReference type="SAM" id="MobiDB-lite"/>
    </source>
</evidence>
<dbReference type="PANTHER" id="PTHR36504">
    <property type="entry name" value="LIPOPOLYSACCHARIDE EXPORT SYSTEM PROTEIN LPTA"/>
    <property type="match status" value="1"/>
</dbReference>
<accession>A0A3M0C4A3</accession>
<dbReference type="PANTHER" id="PTHR36504:SF1">
    <property type="entry name" value="LIPOPOLYSACCHARIDE EXPORT SYSTEM PROTEIN LPTA"/>
    <property type="match status" value="1"/>
</dbReference>